<sequence>MQHIAPHKNMSRKRLIMGADYIKSAVVFQALLKSTIRNYCASPINTESNAISIISLNVN</sequence>
<dbReference type="AlphaFoldDB" id="A0A158SZ38"/>
<comment type="caution">
    <text evidence="1">The sequence shown here is derived from an EMBL/GenBank/DDBJ whole genome shotgun (WGS) entry which is preliminary data.</text>
</comment>
<dbReference type="Proteomes" id="UP000050700">
    <property type="component" value="Unassembled WGS sequence"/>
</dbReference>
<reference evidence="1 2" key="1">
    <citation type="submission" date="2014-05" db="EMBL/GenBank/DDBJ databases">
        <title>Methylome analysis of the phasevarions of Haemophilus influenzae.</title>
        <authorList>
            <person name="Atack J.M."/>
            <person name="Fox K.L."/>
            <person name="Power P.M."/>
            <person name="Clark T."/>
            <person name="Jurcisek J."/>
            <person name="Korlach J."/>
            <person name="Bakaletz L.O."/>
            <person name="Jennings M.P."/>
        </authorList>
    </citation>
    <scope>NUCLEOTIDE SEQUENCE [LARGE SCALE GENOMIC DNA]</scope>
    <source>
        <strain evidence="1 2">1209</strain>
    </source>
</reference>
<dbReference type="EMBL" id="JMQP01000002">
    <property type="protein sequence ID" value="KIS36132.1"/>
    <property type="molecule type" value="Genomic_DNA"/>
</dbReference>
<accession>A0A158SZ38</accession>
<organism evidence="1 2">
    <name type="scientific">Haemophilus influenzae</name>
    <dbReference type="NCBI Taxonomy" id="727"/>
    <lineage>
        <taxon>Bacteria</taxon>
        <taxon>Pseudomonadati</taxon>
        <taxon>Pseudomonadota</taxon>
        <taxon>Gammaproteobacteria</taxon>
        <taxon>Pasteurellales</taxon>
        <taxon>Pasteurellaceae</taxon>
        <taxon>Haemophilus</taxon>
    </lineage>
</organism>
<proteinExistence type="predicted"/>
<name>A0A158SZ38_HAEIF</name>
<evidence type="ECO:0000313" key="2">
    <source>
        <dbReference type="Proteomes" id="UP000050700"/>
    </source>
</evidence>
<gene>
    <name evidence="1" type="ORF">NTHI1209_01772</name>
</gene>
<protein>
    <submittedName>
        <fullName evidence="1">Uncharacterized protein</fullName>
    </submittedName>
</protein>
<evidence type="ECO:0000313" key="1">
    <source>
        <dbReference type="EMBL" id="KIS36132.1"/>
    </source>
</evidence>